<dbReference type="FunFam" id="3.20.20.80:FF:000073">
    <property type="entry name" value="Alpha-1,3-glucan synthase Ags2"/>
    <property type="match status" value="1"/>
</dbReference>
<evidence type="ECO:0000259" key="10">
    <source>
        <dbReference type="SMART" id="SM00642"/>
    </source>
</evidence>
<feature type="compositionally biased region" description="Acidic residues" evidence="7">
    <location>
        <begin position="1760"/>
        <end position="1771"/>
    </location>
</feature>
<feature type="transmembrane region" description="Helical" evidence="8">
    <location>
        <begin position="2082"/>
        <end position="2099"/>
    </location>
</feature>
<dbReference type="InterPro" id="IPR017853">
    <property type="entry name" value="GH"/>
</dbReference>
<reference evidence="11 12" key="1">
    <citation type="submission" date="2017-12" db="EMBL/GenBank/DDBJ databases">
        <title>Comparative genomics of Botrytis spp.</title>
        <authorList>
            <person name="Valero-Jimenez C.A."/>
            <person name="Tapia P."/>
            <person name="Veloso J."/>
            <person name="Silva-Moreno E."/>
            <person name="Staats M."/>
            <person name="Valdes J.H."/>
            <person name="Van Kan J.A.L."/>
        </authorList>
    </citation>
    <scope>NUCLEOTIDE SEQUENCE [LARGE SCALE GENOMIC DNA]</scope>
    <source>
        <strain evidence="11 12">Bp0003</strain>
    </source>
</reference>
<name>A0A4Z1G6E0_9HELO</name>
<gene>
    <name evidence="11" type="ORF">BPAE_0011g00860</name>
</gene>
<dbReference type="Gene3D" id="3.20.20.80">
    <property type="entry name" value="Glycosidases"/>
    <property type="match status" value="1"/>
</dbReference>
<dbReference type="EMBL" id="PQXI01000011">
    <property type="protein sequence ID" value="TGO29813.1"/>
    <property type="molecule type" value="Genomic_DNA"/>
</dbReference>
<evidence type="ECO:0000256" key="8">
    <source>
        <dbReference type="SAM" id="Phobius"/>
    </source>
</evidence>
<feature type="signal peptide" evidence="9">
    <location>
        <begin position="1"/>
        <end position="20"/>
    </location>
</feature>
<feature type="region of interest" description="Disordered" evidence="7">
    <location>
        <begin position="1975"/>
        <end position="2013"/>
    </location>
</feature>
<evidence type="ECO:0000256" key="4">
    <source>
        <dbReference type="ARBA" id="ARBA00022679"/>
    </source>
</evidence>
<dbReference type="FunFam" id="3.40.50.2000:FF:000058">
    <property type="entry name" value="Alpha-1,3-glucan synthase Ags1"/>
    <property type="match status" value="1"/>
</dbReference>
<feature type="compositionally biased region" description="Basic and acidic residues" evidence="7">
    <location>
        <begin position="1982"/>
        <end position="1992"/>
    </location>
</feature>
<keyword evidence="8" id="KW-0472">Membrane</keyword>
<dbReference type="CDD" id="cd11323">
    <property type="entry name" value="AmyAc_AGS"/>
    <property type="match status" value="1"/>
</dbReference>
<dbReference type="Pfam" id="PF00534">
    <property type="entry name" value="Glycos_transf_1"/>
    <property type="match status" value="1"/>
</dbReference>
<feature type="domain" description="Glycosyl hydrolase family 13 catalytic" evidence="10">
    <location>
        <begin position="67"/>
        <end position="521"/>
    </location>
</feature>
<sequence>MFARTLVALCSVLLNTQVDALRYEEQYVGYNLNTNQTATSPFDYYGKWEDGHEFHLSPDNWRFPFYSFFLDKFVNGDPTNDDINGTKFETDFMQTQLRHGGDLQGLIDSLDYIQGMGVKGIYIAGSPMINMPWGADQYSPLDFSLLDQHFGDIDLWRKTTTAIHDRGMYVILDNTMGTMGDLIAFKGYENSSTPFTLVEHEVLWRNEGRQYLDFSFGSKYNKSCNYPRFWLDTGYTVKEDVTDLMNGCYDSEFDQYGDTEAFGVFPDWQRQLSKFASVQDRLREWVPSVRTKIEIFTCMIIQQLDIDGLRVDKATQITVDALGSFSHAMRECARSVNKTNFMVTGEITGGNTFGSIYLGRGRQPDMLPSSMANAIQMTSNSSLAYFIRDPDQNALDSAAFHYSIYRTLTRFLGMDGNLASGYDTPTNWVDAWNEMLVTNDLINPNTGVFDPRHMYGVSNQDVFRWPAIKNGTQKQLLGLFITTIHMPGIPLLLWGEEQAFYVLDNTADNYLFGRQAMSPSQAWQTHGCYTLGSGTFYQFPNDSCTRGCNDDWNSRDHRDPSHPVRNIIKAMYQMRDNYPVLNDGWFLQQLSNQTVEILLPGSNGTATETGMWSTMRGQYDGIQDLSKAGGQANQSIWMVYHNNYDTVTYSFDCSDNETALVAPFLDGVTVKNLFYPYEEVTLKAGPFQLGIANQTGFNGCLDSLTLVPYEYKAYVPKKNWVGPSPMITSFSPGHDARLASTVAPGEQETIEIEFGFSAEMKCSDVISKMTITSATEDGQVATLANATGEYSCTLLSSPVNVTEFVGSIPTMWTFKGNLTNVSNGVHSVTLTNVSSNSGNSSTGATDTFLFRVGQVDNPITFPGSANFTRELLHKYDNGTLYVSHKAAGADQFKYSLNWGSSWSEWMPYVGGNTTLESQAWNGTSKQKWDGDHVIMQYWSKLTGSSDVVQHADLETNTWSRRLPHLFANGPFNQYGYDTGIENGFSLSKKDSLWEYKFMTEWPAVMQVNVWGMNPDGQPDETIVMGDIDGDNILDRMPPSSLSTALINITRVPPSPYLGYKIAIDDGNYRYYQIPYGNRSYQMLMVVLFWIVPVLSGGLSIWLFMKSFYAVKLNSVGVKEAKNYIPLALRRKLKREKKEDESEKEMTVMGGLHSMFHENATQLGLQADVAATGRRTVLIATMEYDIEDWAIKIKIGGLGVMAQLMGKNLGHQDLIWVVPCVGGIDYPIDHQAEPMDVTILGNSYTVQVQYHTLRNITYVLLDAPVFRAQSKSEPYPARMDDLDSAVYYSAWNQCIALTIKRFPVDLYHINDYHGAVAPVHLLPETIPCCLSLHNAEFQGLWPMRNQKERSEVCQVYNIPEEVAIKYVQFGDVFNLLHAGSSYLRIHQKGFGAVGVSKKYGKRSWARYPIFWGLSKIGNLPNPDPSDTGDWNGTQDSMAKTTVNQDFESQRGELKRQAQEWAGLEQNPKAELLVFVGRWSMQKGIDLIADVMPAVLEENPNVQLICVGPVIDLYGKFAALKLDVMMTKYKGRVFSKPEFTALPPFIFSGAEFALIPSRDEPFGLVAVEFGRKGALGIGARVGGLGQMPGWWFTVESTTTTHMLHQFKQAIKEALASKLETRQIMRARSAKQRFPVAQWVNDLETLQSKAIKIHDKEEAKHSGRPRSRGRDGGNIFYSSAKRLSSFGTSLASTSQLDVASTIGGSTRPSSPTRVEQPPAGGGLNRKLSLGYRAGPGHRVMKNRFNGSNASIGMGGAVKHDEGLTDVDEDSDDEDARVRDDIYDEYVLTPEELEAQRQQEEYRGRSDSPAGGAFLAPQPGYLDSPRRSPSANTGSLHINDSELSLPRLKDGSNIYSTHSIPASPGLESPGTPGAHDSLLPPPSIFGAGGENNANRASMLSLSSVIGDKTDFKLQKVDPFFTDTQGEYYQQFAKNLDSLDGKNSEGQLCIEEYLIKSEKKWFDRFRDARLGRNSVAPSFSALGGGRRSHDSRGRSNSRDTFTNDTITHSRQNSSQDNIALTGGSAPNDQFLLGKDYKPPTGLRLVMQYRFYDWPVYSFLLAFGQIIAANSYQITLLTGTVGQTAEKLYITATIYLVTSIMWWEVFSFFKSIYVLSIPFIFYGLAFFLLGMAPFVGSADGKGWVQNVATGLYAVAASSGSIFFALNFGDEGGSPVKAWVFRACIIQGTQQAYVVILWFWGSYLNRRQADGLGTSFTSASPKMSAVVLPIAILMWAVGLVTFFGLPEYYRQAPGKVPSFYASLFRRKIVMWFFVTVLIQNFFLSTLYGRNWLYLFSSNHAPTWAIILLIIFFFGFLWAAFLWFFAILSKDHSWVLPIFAIGLGAPRWCQMLWSCTPIGQYVPWVGNGLASALFSRSLWLWLGMLDALQGVGFGMLLLQTLTRVHIAFTLIAAQVLGSIATMVARACAPNNIGPGPVFPDFSDGAAGLGNAWFWIGLILQLVICGGFFTFFRKEQLSKP</sequence>
<protein>
    <recommendedName>
        <fullName evidence="2">alpha-1,3-glucan synthase</fullName>
        <ecNumber evidence="2">2.4.1.183</ecNumber>
    </recommendedName>
</protein>
<dbReference type="PANTHER" id="PTHR47182:SF2">
    <property type="entry name" value="CELL WALL ALPHA-1,3-GLUCAN SYNTHASE AGS1"/>
    <property type="match status" value="1"/>
</dbReference>
<dbReference type="SUPFAM" id="SSF53756">
    <property type="entry name" value="UDP-Glycosyltransferase/glycogen phosphorylase"/>
    <property type="match status" value="1"/>
</dbReference>
<dbReference type="GO" id="GO:0047657">
    <property type="term" value="F:alpha-1,3-glucan synthase activity"/>
    <property type="evidence" value="ECO:0007669"/>
    <property type="project" value="UniProtKB-EC"/>
</dbReference>
<feature type="compositionally biased region" description="Polar residues" evidence="7">
    <location>
        <begin position="1694"/>
        <end position="1710"/>
    </location>
</feature>
<feature type="compositionally biased region" description="Polar residues" evidence="7">
    <location>
        <begin position="1823"/>
        <end position="1838"/>
    </location>
</feature>
<keyword evidence="8" id="KW-1133">Transmembrane helix</keyword>
<dbReference type="Proteomes" id="UP000297910">
    <property type="component" value="Unassembled WGS sequence"/>
</dbReference>
<feature type="transmembrane region" description="Helical" evidence="8">
    <location>
        <begin position="2397"/>
        <end position="2416"/>
    </location>
</feature>
<dbReference type="InterPro" id="IPR058656">
    <property type="entry name" value="Mok11-13/Ags1-like_GH"/>
</dbReference>
<evidence type="ECO:0000256" key="1">
    <source>
        <dbReference type="ARBA" id="ARBA00006122"/>
    </source>
</evidence>
<feature type="transmembrane region" description="Helical" evidence="8">
    <location>
        <begin position="2141"/>
        <end position="2161"/>
    </location>
</feature>
<dbReference type="Pfam" id="PF26114">
    <property type="entry name" value="Ig_2_Mok13"/>
    <property type="match status" value="1"/>
</dbReference>
<evidence type="ECO:0000256" key="3">
    <source>
        <dbReference type="ARBA" id="ARBA00022676"/>
    </source>
</evidence>
<keyword evidence="3" id="KW-0328">Glycosyltransferase</keyword>
<feature type="region of interest" description="Disordered" evidence="7">
    <location>
        <begin position="1694"/>
        <end position="1886"/>
    </location>
</feature>
<feature type="transmembrane region" description="Helical" evidence="8">
    <location>
        <begin position="2443"/>
        <end position="2463"/>
    </location>
</feature>
<dbReference type="InterPro" id="IPR058658">
    <property type="entry name" value="Mok11-13/Ags1-like_Ig_2"/>
</dbReference>
<dbReference type="InterPro" id="IPR058655">
    <property type="entry name" value="Mok11-14/Ags1-like"/>
</dbReference>
<evidence type="ECO:0000256" key="5">
    <source>
        <dbReference type="ARBA" id="ARBA00023316"/>
    </source>
</evidence>
<dbReference type="InterPro" id="IPR001296">
    <property type="entry name" value="Glyco_trans_1"/>
</dbReference>
<feature type="transmembrane region" description="Helical" evidence="8">
    <location>
        <begin position="2216"/>
        <end position="2238"/>
    </location>
</feature>
<dbReference type="Pfam" id="PF26111">
    <property type="entry name" value="Ig_Mok13"/>
    <property type="match status" value="1"/>
</dbReference>
<organism evidence="11 12">
    <name type="scientific">Botrytis paeoniae</name>
    <dbReference type="NCBI Taxonomy" id="278948"/>
    <lineage>
        <taxon>Eukaryota</taxon>
        <taxon>Fungi</taxon>
        <taxon>Dikarya</taxon>
        <taxon>Ascomycota</taxon>
        <taxon>Pezizomycotina</taxon>
        <taxon>Leotiomycetes</taxon>
        <taxon>Helotiales</taxon>
        <taxon>Sclerotiniaceae</taxon>
        <taxon>Botrytis</taxon>
    </lineage>
</organism>
<dbReference type="CDD" id="cd03791">
    <property type="entry name" value="GT5_Glycogen_synthase_DULL1-like"/>
    <property type="match status" value="1"/>
</dbReference>
<dbReference type="InterPro" id="IPR058659">
    <property type="entry name" value="Mok11-13/Ags1-like_CBM"/>
</dbReference>
<comment type="similarity">
    <text evidence="1">Belongs to the glycosyltransferase group 1 family.</text>
</comment>
<dbReference type="GO" id="GO:0070600">
    <property type="term" value="P:fungal-type cell wall (1-&gt;3)-alpha-glucan biosynthetic process"/>
    <property type="evidence" value="ECO:0007669"/>
    <property type="project" value="TreeGrafter"/>
</dbReference>
<keyword evidence="12" id="KW-1185">Reference proteome</keyword>
<evidence type="ECO:0000256" key="2">
    <source>
        <dbReference type="ARBA" id="ARBA00012688"/>
    </source>
</evidence>
<dbReference type="PANTHER" id="PTHR47182">
    <property type="entry name" value="CELL WALL ALPHA-1,3-GLUCAN SYNTHASE AGS1-RELATED"/>
    <property type="match status" value="1"/>
</dbReference>
<evidence type="ECO:0000313" key="11">
    <source>
        <dbReference type="EMBL" id="TGO29813.1"/>
    </source>
</evidence>
<dbReference type="InterPro" id="IPR013534">
    <property type="entry name" value="Starch_synth_cat_dom"/>
</dbReference>
<dbReference type="Pfam" id="PF26122">
    <property type="entry name" value="CBM_Mok13"/>
    <property type="match status" value="1"/>
</dbReference>
<evidence type="ECO:0000256" key="7">
    <source>
        <dbReference type="SAM" id="MobiDB-lite"/>
    </source>
</evidence>
<evidence type="ECO:0000256" key="6">
    <source>
        <dbReference type="ARBA" id="ARBA00048960"/>
    </source>
</evidence>
<feature type="transmembrane region" description="Helical" evidence="8">
    <location>
        <begin position="2293"/>
        <end position="2319"/>
    </location>
</feature>
<feature type="transmembrane region" description="Helical" evidence="8">
    <location>
        <begin position="2326"/>
        <end position="2345"/>
    </location>
</feature>
<dbReference type="Pfam" id="PF26127">
    <property type="entry name" value="12TM_Mok13"/>
    <property type="match status" value="1"/>
</dbReference>
<dbReference type="EC" id="2.4.1.183" evidence="2"/>
<feature type="transmembrane region" description="Helical" evidence="8">
    <location>
        <begin position="2048"/>
        <end position="2070"/>
    </location>
</feature>
<comment type="catalytic activity">
    <reaction evidence="6">
        <text>[(1-&gt;3)-alpha-D-glucosyl](n) + UDP-alpha-D-glucose = [(1-&gt;3)-alpha-D-glucosyl](n+1) + UDP + H(+)</text>
        <dbReference type="Rhea" id="RHEA:19749"/>
        <dbReference type="Rhea" id="RHEA-COMP:11150"/>
        <dbReference type="Rhea" id="RHEA-COMP:11151"/>
        <dbReference type="ChEBI" id="CHEBI:15378"/>
        <dbReference type="ChEBI" id="CHEBI:28100"/>
        <dbReference type="ChEBI" id="CHEBI:58223"/>
        <dbReference type="ChEBI" id="CHEBI:58885"/>
        <dbReference type="EC" id="2.4.1.183"/>
    </reaction>
</comment>
<dbReference type="GO" id="GO:0009277">
    <property type="term" value="C:fungal-type cell wall"/>
    <property type="evidence" value="ECO:0007669"/>
    <property type="project" value="TreeGrafter"/>
</dbReference>
<feature type="compositionally biased region" description="Polar residues" evidence="7">
    <location>
        <begin position="1994"/>
        <end position="2013"/>
    </location>
</feature>
<dbReference type="InterPro" id="IPR006047">
    <property type="entry name" value="GH13_cat_dom"/>
</dbReference>
<feature type="transmembrane region" description="Helical" evidence="8">
    <location>
        <begin position="2370"/>
        <end position="2390"/>
    </location>
</feature>
<dbReference type="SUPFAM" id="SSF51445">
    <property type="entry name" value="(Trans)glycosidases"/>
    <property type="match status" value="1"/>
</dbReference>
<accession>A0A4Z1G6E0</accession>
<feature type="transmembrane region" description="Helical" evidence="8">
    <location>
        <begin position="1082"/>
        <end position="1104"/>
    </location>
</feature>
<evidence type="ECO:0000256" key="9">
    <source>
        <dbReference type="SAM" id="SignalP"/>
    </source>
</evidence>
<comment type="caution">
    <text evidence="11">The sequence shown here is derived from an EMBL/GenBank/DDBJ whole genome shotgun (WGS) entry which is preliminary data.</text>
</comment>
<keyword evidence="8" id="KW-0812">Transmembrane</keyword>
<dbReference type="Pfam" id="PF00128">
    <property type="entry name" value="Alpha-amylase"/>
    <property type="match status" value="1"/>
</dbReference>
<dbReference type="Pfam" id="PF08323">
    <property type="entry name" value="Glyco_transf_5"/>
    <property type="match status" value="1"/>
</dbReference>
<dbReference type="Pfam" id="PF26108">
    <property type="entry name" value="GH_Mok13"/>
    <property type="match status" value="1"/>
</dbReference>
<feature type="chain" id="PRO_5021296505" description="alpha-1,3-glucan synthase" evidence="9">
    <location>
        <begin position="21"/>
        <end position="2471"/>
    </location>
</feature>
<dbReference type="InterPro" id="IPR058654">
    <property type="entry name" value="Mok11-14/Ags1-like_TM"/>
</dbReference>
<feature type="transmembrane region" description="Helical" evidence="8">
    <location>
        <begin position="2106"/>
        <end position="2129"/>
    </location>
</feature>
<feature type="region of interest" description="Disordered" evidence="7">
    <location>
        <begin position="1651"/>
        <end position="1671"/>
    </location>
</feature>
<dbReference type="SMART" id="SM00642">
    <property type="entry name" value="Aamy"/>
    <property type="match status" value="1"/>
</dbReference>
<proteinExistence type="inferred from homology"/>
<dbReference type="InterPro" id="IPR058657">
    <property type="entry name" value="Mok11-13/Ags1-like_Ig"/>
</dbReference>
<dbReference type="Gene3D" id="3.40.50.2000">
    <property type="entry name" value="Glycogen Phosphorylase B"/>
    <property type="match status" value="2"/>
</dbReference>
<keyword evidence="5" id="KW-0961">Cell wall biogenesis/degradation</keyword>
<keyword evidence="4" id="KW-0808">Transferase</keyword>
<keyword evidence="9" id="KW-0732">Signal</keyword>
<dbReference type="FunFam" id="3.40.50.2000:FF:000052">
    <property type="entry name" value="Alpha-1,3-glucan synthase Ags2"/>
    <property type="match status" value="1"/>
</dbReference>
<feature type="transmembrane region" description="Helical" evidence="8">
    <location>
        <begin position="2173"/>
        <end position="2196"/>
    </location>
</feature>
<feature type="transmembrane region" description="Helical" evidence="8">
    <location>
        <begin position="2261"/>
        <end position="2281"/>
    </location>
</feature>
<feature type="compositionally biased region" description="Basic and acidic residues" evidence="7">
    <location>
        <begin position="1790"/>
        <end position="1802"/>
    </location>
</feature>
<evidence type="ECO:0000313" key="12">
    <source>
        <dbReference type="Proteomes" id="UP000297910"/>
    </source>
</evidence>